<comment type="caution">
    <text evidence="3">The sequence shown here is derived from an EMBL/GenBank/DDBJ whole genome shotgun (WGS) entry which is preliminary data.</text>
</comment>
<name>A0ABV5J5D3_9BACT</name>
<dbReference type="Pfam" id="PF02801">
    <property type="entry name" value="Ketoacyl-synt_C"/>
    <property type="match status" value="1"/>
</dbReference>
<keyword evidence="4" id="KW-1185">Reference proteome</keyword>
<dbReference type="PANTHER" id="PTHR11712:SF336">
    <property type="entry name" value="3-OXOACYL-[ACYL-CARRIER-PROTEIN] SYNTHASE, MITOCHONDRIAL"/>
    <property type="match status" value="1"/>
</dbReference>
<dbReference type="SUPFAM" id="SSF53901">
    <property type="entry name" value="Thiolase-like"/>
    <property type="match status" value="2"/>
</dbReference>
<evidence type="ECO:0000313" key="4">
    <source>
        <dbReference type="Proteomes" id="UP001589654"/>
    </source>
</evidence>
<organism evidence="3 4">
    <name type="scientific">Echinicola jeungdonensis</name>
    <dbReference type="NCBI Taxonomy" id="709343"/>
    <lineage>
        <taxon>Bacteria</taxon>
        <taxon>Pseudomonadati</taxon>
        <taxon>Bacteroidota</taxon>
        <taxon>Cytophagia</taxon>
        <taxon>Cytophagales</taxon>
        <taxon>Cyclobacteriaceae</taxon>
        <taxon>Echinicola</taxon>
    </lineage>
</organism>
<dbReference type="InterPro" id="IPR014031">
    <property type="entry name" value="Ketoacyl_synth_C"/>
</dbReference>
<dbReference type="Gene3D" id="3.40.47.10">
    <property type="match status" value="1"/>
</dbReference>
<dbReference type="InterPro" id="IPR020841">
    <property type="entry name" value="PKS_Beta-ketoAc_synthase_dom"/>
</dbReference>
<evidence type="ECO:0000313" key="3">
    <source>
        <dbReference type="EMBL" id="MFB9211420.1"/>
    </source>
</evidence>
<protein>
    <submittedName>
        <fullName evidence="3">3-oxoacyl-ACP synthase</fullName>
    </submittedName>
</protein>
<reference evidence="3 4" key="1">
    <citation type="submission" date="2024-09" db="EMBL/GenBank/DDBJ databases">
        <authorList>
            <person name="Sun Q."/>
            <person name="Mori K."/>
        </authorList>
    </citation>
    <scope>NUCLEOTIDE SEQUENCE [LARGE SCALE GENOMIC DNA]</scope>
    <source>
        <strain evidence="3 4">CECT 7682</strain>
    </source>
</reference>
<evidence type="ECO:0000259" key="2">
    <source>
        <dbReference type="PROSITE" id="PS52004"/>
    </source>
</evidence>
<dbReference type="Proteomes" id="UP001589654">
    <property type="component" value="Unassembled WGS sequence"/>
</dbReference>
<dbReference type="PANTHER" id="PTHR11712">
    <property type="entry name" value="POLYKETIDE SYNTHASE-RELATED"/>
    <property type="match status" value="1"/>
</dbReference>
<proteinExistence type="predicted"/>
<sequence length="382" mass="41697">MENNFITIKKGIGINPLGLFPSEENQRYASPCHQLSINAKGDWAGNIEPELWKRVDQYIQGEGHKAERFPSEARLLSYLIQKMDLKAHPHQMINAATSRGSIDYLVQTQRKHSKLPVWTSPHSTLGFASSWPGLLHSSKSPLFFQSSTCSSFGLTLQNAFAWLNSGMAEDFIAAAVECPTGPLTIDQMKSIRIYAPFGNEIDYPSRSMDFNKAQNTMVLGEGAYAFQLSKDKGEGLALLKGVGSSIEKIHHSTELSPNGNCIVGAAQKAMDMAEISHVDMIIGHFPGTKLGDLAEKTAYERVFGDKVPYTISNKWKVGHSLGSSLAANLDQAISILQGQYLPEMPNYVPIPKNVPDKIENILITALGFGGQAISAVVGNMEG</sequence>
<dbReference type="RefSeq" id="WP_290246616.1">
    <property type="nucleotide sequence ID" value="NZ_JAUFQT010000001.1"/>
</dbReference>
<dbReference type="PROSITE" id="PS52004">
    <property type="entry name" value="KS3_2"/>
    <property type="match status" value="1"/>
</dbReference>
<evidence type="ECO:0000256" key="1">
    <source>
        <dbReference type="ARBA" id="ARBA00022679"/>
    </source>
</evidence>
<gene>
    <name evidence="3" type="ORF">ACFFUR_06360</name>
</gene>
<accession>A0ABV5J5D3</accession>
<dbReference type="InterPro" id="IPR000794">
    <property type="entry name" value="Beta-ketoacyl_synthase"/>
</dbReference>
<feature type="domain" description="Ketosynthase family 3 (KS3)" evidence="2">
    <location>
        <begin position="1"/>
        <end position="379"/>
    </location>
</feature>
<dbReference type="EMBL" id="JBHMEW010000048">
    <property type="protein sequence ID" value="MFB9211420.1"/>
    <property type="molecule type" value="Genomic_DNA"/>
</dbReference>
<keyword evidence="1" id="KW-0808">Transferase</keyword>
<dbReference type="InterPro" id="IPR016039">
    <property type="entry name" value="Thiolase-like"/>
</dbReference>